<dbReference type="InterPro" id="IPR018631">
    <property type="entry name" value="AAA-ATPase-like_dom"/>
</dbReference>
<organism evidence="2 3">
    <name type="scientific">Candidatus Magnetoglobus multicellularis str. Araruama</name>
    <dbReference type="NCBI Taxonomy" id="890399"/>
    <lineage>
        <taxon>Bacteria</taxon>
        <taxon>Pseudomonadati</taxon>
        <taxon>Thermodesulfobacteriota</taxon>
        <taxon>Desulfobacteria</taxon>
        <taxon>Desulfobacterales</taxon>
        <taxon>Desulfobacteraceae</taxon>
        <taxon>Candidatus Magnetoglobus</taxon>
    </lineage>
</organism>
<proteinExistence type="predicted"/>
<feature type="domain" description="AAA-ATPase-like" evidence="1">
    <location>
        <begin position="4"/>
        <end position="131"/>
    </location>
</feature>
<name>A0A1V1NWZ8_9BACT</name>
<protein>
    <recommendedName>
        <fullName evidence="1">AAA-ATPase-like domain-containing protein</fullName>
    </recommendedName>
</protein>
<dbReference type="EMBL" id="ATBP01001570">
    <property type="protein sequence ID" value="ETR67081.1"/>
    <property type="molecule type" value="Genomic_DNA"/>
</dbReference>
<evidence type="ECO:0000313" key="3">
    <source>
        <dbReference type="Proteomes" id="UP000189670"/>
    </source>
</evidence>
<dbReference type="PANTHER" id="PTHR34825:SF2">
    <property type="entry name" value="AAA-ATPASE-LIKE DOMAIN-CONTAINING PROTEIN"/>
    <property type="match status" value="1"/>
</dbReference>
<dbReference type="PANTHER" id="PTHR34825">
    <property type="entry name" value="CONSERVED PROTEIN, WITH A WEAK D-GALACTARATE DEHYDRATASE/ALTRONATE HYDROLASE DOMAIN"/>
    <property type="match status" value="1"/>
</dbReference>
<comment type="caution">
    <text evidence="2">The sequence shown here is derived from an EMBL/GenBank/DDBJ whole genome shotgun (WGS) entry which is preliminary data.</text>
</comment>
<sequence>MKYPYGIYDFKEVITENYFYCDRTHLIPMLEKAGKSILFLRPRRFGKTLLLSMLENYYDIKKKDMFDKLFGRLKIGKKPTELRNKFFILKLDFSCVDSNGSIQDVKQSLYDHVNDRIIDFNEYYKELLPSKAVINPKNALSSISSLLSVVKIN</sequence>
<gene>
    <name evidence="2" type="ORF">OMM_11977</name>
</gene>
<dbReference type="AlphaFoldDB" id="A0A1V1NWZ8"/>
<evidence type="ECO:0000313" key="2">
    <source>
        <dbReference type="EMBL" id="ETR67081.1"/>
    </source>
</evidence>
<accession>A0A1V1NWZ8</accession>
<dbReference type="Pfam" id="PF09820">
    <property type="entry name" value="AAA-ATPase_like"/>
    <property type="match status" value="1"/>
</dbReference>
<reference evidence="3" key="1">
    <citation type="submission" date="2012-11" db="EMBL/GenBank/DDBJ databases">
        <authorList>
            <person name="Lucero-Rivera Y.E."/>
            <person name="Tovar-Ramirez D."/>
        </authorList>
    </citation>
    <scope>NUCLEOTIDE SEQUENCE [LARGE SCALE GENOMIC DNA]</scope>
    <source>
        <strain evidence="3">Araruama</strain>
    </source>
</reference>
<dbReference type="Proteomes" id="UP000189670">
    <property type="component" value="Unassembled WGS sequence"/>
</dbReference>
<evidence type="ECO:0000259" key="1">
    <source>
        <dbReference type="Pfam" id="PF09820"/>
    </source>
</evidence>